<evidence type="ECO:0000256" key="9">
    <source>
        <dbReference type="ARBA" id="ARBA00023326"/>
    </source>
</evidence>
<sequence>MAFNSSIEKILQSLALQDKVSLLAGKNLWETSSIPGKVPSTKVCHHSLPLSSTKHWLKYSLCLFQLSDGPNGAKACGFSGSTSACFPNTTCVAATFDKNLARSVGEALGEEAHSKGVKCLLAPTICIHRHPLGGRNFESFSEDPLLTGKLASQLVQGLQSKNVAATVKHYAANEQETHRMMVDTIINERTLREIYLRPFEIVVKEANPWALMTAYNSLNGQHCDSNDFLLKKVLRGEWGWDGLVMSDWGGTNSTAESLNAGVDLEMPGPSRYRRLSDLTAAMDSGLLSEDVIDARVRSLLKLLFKVDAFNTAPTLNEAIDLPQHRALIRDVGARGAVLLKNDKELLPLTPQKVKGKKIALIGFAKEALIHGGGSAAIQAHYKITPWDALKEALSNTSEISFAKGARTQRCLPAFGNDENVGVIEGFDGNPGWTCLTYDDASQNLETTTHGHISPTIAPFNHETFHKIVEYVSYYTPKETGKHYFGTSGVGPTQVFIDEKLVYEQDAPTSDAMAFLLGVQPDNKYTYDLVAGTRYHVRIRTIPCANMPNLDILEGRPGLRQGLALGSEHDRDLLSEAVELAQNSDYAIVFTGHEPLWETEGQDQASFNLPRDGSQDTLVQAVSAVNDKVIVVNSTGTPVAMPWLQDVGALVQAWFGGQEAGNSIAEVLTGAVNPEGNLPVTFPKSIEGTPAYGNFPGTWIDGKPVVEYKEGVFVGYRYYDRHDASKVNFPFGHGLSYTTFTYSKFKVELDTAEALKVTVEVTNNGPVAGGTLVQIYAGYSVQETAHPIKSLVAFDKVRLEPGQSRVVRLSVDIRDLGFFDEDIGKWIVREGEYLFHLGRSAADIVDSSSVLLKSRLEF</sequence>
<comment type="catalytic activity">
    <reaction evidence="1 10">
        <text>Hydrolysis of terminal, non-reducing beta-D-glucosyl residues with release of beta-D-glucose.</text>
        <dbReference type="EC" id="3.2.1.21"/>
    </reaction>
</comment>
<dbReference type="InterPro" id="IPR013783">
    <property type="entry name" value="Ig-like_fold"/>
</dbReference>
<dbReference type="VEuPathDB" id="FungiDB:FOXG_01101"/>
<dbReference type="InterPro" id="IPR026891">
    <property type="entry name" value="Fn3-like"/>
</dbReference>
<protein>
    <recommendedName>
        <fullName evidence="4 10">beta-glucosidase</fullName>
        <ecNumber evidence="4 10">3.2.1.21</ecNumber>
    </recommendedName>
</protein>
<evidence type="ECO:0000256" key="8">
    <source>
        <dbReference type="ARBA" id="ARBA00023295"/>
    </source>
</evidence>
<dbReference type="GO" id="GO:0008422">
    <property type="term" value="F:beta-glucosidase activity"/>
    <property type="evidence" value="ECO:0007669"/>
    <property type="project" value="UniProtKB-EC"/>
</dbReference>
<dbReference type="InterPro" id="IPR019800">
    <property type="entry name" value="Glyco_hydro_3_AS"/>
</dbReference>
<dbReference type="SUPFAM" id="SSF51445">
    <property type="entry name" value="(Trans)glycosidases"/>
    <property type="match status" value="1"/>
</dbReference>
<evidence type="ECO:0000256" key="1">
    <source>
        <dbReference type="ARBA" id="ARBA00000448"/>
    </source>
</evidence>
<dbReference type="Gene3D" id="3.40.50.1700">
    <property type="entry name" value="Glycoside hydrolase family 3 C-terminal domain"/>
    <property type="match status" value="1"/>
</dbReference>
<accession>A0A420NEC0</accession>
<dbReference type="AlphaFoldDB" id="A0A420NEC0"/>
<dbReference type="Gene3D" id="2.60.120.260">
    <property type="entry name" value="Galactose-binding domain-like"/>
    <property type="match status" value="1"/>
</dbReference>
<evidence type="ECO:0000256" key="6">
    <source>
        <dbReference type="ARBA" id="ARBA00023180"/>
    </source>
</evidence>
<keyword evidence="8 10" id="KW-0326">Glycosidase</keyword>
<dbReference type="PROSITE" id="PS51820">
    <property type="entry name" value="PA14"/>
    <property type="match status" value="1"/>
</dbReference>
<keyword evidence="9 10" id="KW-0624">Polysaccharide degradation</keyword>
<dbReference type="InterPro" id="IPR002772">
    <property type="entry name" value="Glyco_hydro_3_C"/>
</dbReference>
<dbReference type="GO" id="GO:0030245">
    <property type="term" value="P:cellulose catabolic process"/>
    <property type="evidence" value="ECO:0007669"/>
    <property type="project" value="UniProtKB-UniPathway"/>
</dbReference>
<dbReference type="InterPro" id="IPR037524">
    <property type="entry name" value="PA14/GLEYA"/>
</dbReference>
<keyword evidence="5 10" id="KW-0378">Hydrolase</keyword>
<keyword evidence="7 10" id="KW-0119">Carbohydrate metabolism</keyword>
<dbReference type="VEuPathDB" id="FungiDB:FOMG_01890"/>
<evidence type="ECO:0000256" key="7">
    <source>
        <dbReference type="ARBA" id="ARBA00023277"/>
    </source>
</evidence>
<dbReference type="Pfam" id="PF14310">
    <property type="entry name" value="Fn3-like"/>
    <property type="match status" value="1"/>
</dbReference>
<dbReference type="SUPFAM" id="SSF52279">
    <property type="entry name" value="Beta-D-glucan exohydrolase, C-terminal domain"/>
    <property type="match status" value="1"/>
</dbReference>
<evidence type="ECO:0000313" key="11">
    <source>
        <dbReference type="EMBL" id="RKK65772.1"/>
    </source>
</evidence>
<dbReference type="VEuPathDB" id="FungiDB:FOC1_g10016411"/>
<dbReference type="SUPFAM" id="SSF56988">
    <property type="entry name" value="Anthrax protective antigen"/>
    <property type="match status" value="1"/>
</dbReference>
<reference evidence="11 12" key="1">
    <citation type="journal article" date="2018" name="Sci. Rep.">
        <title>Characterisation of pathogen-specific regions and novel effector candidates in Fusarium oxysporum f. sp. cepae.</title>
        <authorList>
            <person name="Armitage A.D."/>
            <person name="Taylor A."/>
            <person name="Sobczyk M.K."/>
            <person name="Baxter L."/>
            <person name="Greenfield B.P."/>
            <person name="Bates H.J."/>
            <person name="Wilson F."/>
            <person name="Jackson A.C."/>
            <person name="Ott S."/>
            <person name="Harrison R.J."/>
            <person name="Clarkson J.P."/>
        </authorList>
    </citation>
    <scope>NUCLEOTIDE SEQUENCE [LARGE SCALE GENOMIC DNA]</scope>
    <source>
        <strain evidence="11 12">Fo_A13</strain>
    </source>
</reference>
<dbReference type="PANTHER" id="PTHR42715:SF3">
    <property type="entry name" value="BETA-GLUCOSIDASE B-RELATED"/>
    <property type="match status" value="1"/>
</dbReference>
<dbReference type="InterPro" id="IPR017853">
    <property type="entry name" value="GH"/>
</dbReference>
<dbReference type="Pfam" id="PF01915">
    <property type="entry name" value="Glyco_hydro_3_C"/>
    <property type="match status" value="1"/>
</dbReference>
<dbReference type="EC" id="3.2.1.21" evidence="4 10"/>
<dbReference type="InterPro" id="IPR011658">
    <property type="entry name" value="PA14_dom"/>
</dbReference>
<dbReference type="SMART" id="SM01217">
    <property type="entry name" value="Fn3_like"/>
    <property type="match status" value="1"/>
</dbReference>
<dbReference type="Proteomes" id="UP000285084">
    <property type="component" value="Unassembled WGS sequence"/>
</dbReference>
<comment type="similarity">
    <text evidence="3 10">Belongs to the glycosyl hydrolase 3 family.</text>
</comment>
<dbReference type="PRINTS" id="PR00133">
    <property type="entry name" value="GLHYDRLASE3"/>
</dbReference>
<dbReference type="PROSITE" id="PS00775">
    <property type="entry name" value="GLYCOSYL_HYDROL_F3"/>
    <property type="match status" value="1"/>
</dbReference>
<dbReference type="VEuPathDB" id="FungiDB:FOC4_g10014333"/>
<dbReference type="UniPathway" id="UPA00696"/>
<comment type="caution">
    <text evidence="11">The sequence shown here is derived from an EMBL/GenBank/DDBJ whole genome shotgun (WGS) entry which is preliminary data.</text>
</comment>
<dbReference type="VEuPathDB" id="FungiDB:HZS61_001447"/>
<dbReference type="InterPro" id="IPR050288">
    <property type="entry name" value="Cellulose_deg_GH3"/>
</dbReference>
<dbReference type="PANTHER" id="PTHR42715">
    <property type="entry name" value="BETA-GLUCOSIDASE"/>
    <property type="match status" value="1"/>
</dbReference>
<evidence type="ECO:0000313" key="12">
    <source>
        <dbReference type="Proteomes" id="UP000285084"/>
    </source>
</evidence>
<dbReference type="InterPro" id="IPR036962">
    <property type="entry name" value="Glyco_hydro_3_N_sf"/>
</dbReference>
<evidence type="ECO:0000256" key="2">
    <source>
        <dbReference type="ARBA" id="ARBA00004987"/>
    </source>
</evidence>
<dbReference type="EMBL" id="MRCX01000369">
    <property type="protein sequence ID" value="RKK65772.1"/>
    <property type="molecule type" value="Genomic_DNA"/>
</dbReference>
<proteinExistence type="inferred from homology"/>
<evidence type="ECO:0000256" key="5">
    <source>
        <dbReference type="ARBA" id="ARBA00022801"/>
    </source>
</evidence>
<dbReference type="InterPro" id="IPR036881">
    <property type="entry name" value="Glyco_hydro_3_C_sf"/>
</dbReference>
<name>A0A420NEC0_FUSOX</name>
<evidence type="ECO:0000256" key="4">
    <source>
        <dbReference type="ARBA" id="ARBA00012744"/>
    </source>
</evidence>
<evidence type="ECO:0000256" key="3">
    <source>
        <dbReference type="ARBA" id="ARBA00005336"/>
    </source>
</evidence>
<dbReference type="Gene3D" id="3.20.20.300">
    <property type="entry name" value="Glycoside hydrolase, family 3, N-terminal domain"/>
    <property type="match status" value="1"/>
</dbReference>
<dbReference type="InterPro" id="IPR001764">
    <property type="entry name" value="Glyco_hydro_3_N"/>
</dbReference>
<gene>
    <name evidence="11" type="ORF">BFJ69_g15998</name>
</gene>
<dbReference type="Gene3D" id="2.60.40.10">
    <property type="entry name" value="Immunoglobulins"/>
    <property type="match status" value="1"/>
</dbReference>
<dbReference type="VEuPathDB" id="FungiDB:FOZG_01877"/>
<dbReference type="Pfam" id="PF00933">
    <property type="entry name" value="Glyco_hydro_3"/>
    <property type="match status" value="1"/>
</dbReference>
<dbReference type="Pfam" id="PF07691">
    <property type="entry name" value="PA14"/>
    <property type="match status" value="1"/>
</dbReference>
<dbReference type="VEuPathDB" id="FungiDB:FOIG_13194"/>
<evidence type="ECO:0000256" key="10">
    <source>
        <dbReference type="RuleBase" id="RU361161"/>
    </source>
</evidence>
<comment type="pathway">
    <text evidence="2 10">Glycan metabolism; cellulose degradation.</text>
</comment>
<keyword evidence="6" id="KW-0325">Glycoprotein</keyword>
<organism evidence="11 12">
    <name type="scientific">Fusarium oxysporum</name>
    <name type="common">Fusarium vascular wilt</name>
    <dbReference type="NCBI Taxonomy" id="5507"/>
    <lineage>
        <taxon>Eukaryota</taxon>
        <taxon>Fungi</taxon>
        <taxon>Dikarya</taxon>
        <taxon>Ascomycota</taxon>
        <taxon>Pezizomycotina</taxon>
        <taxon>Sordariomycetes</taxon>
        <taxon>Hypocreomycetidae</taxon>
        <taxon>Hypocreales</taxon>
        <taxon>Nectriaceae</taxon>
        <taxon>Fusarium</taxon>
        <taxon>Fusarium oxysporum species complex</taxon>
    </lineage>
</organism>